<dbReference type="GO" id="GO:0046872">
    <property type="term" value="F:metal ion binding"/>
    <property type="evidence" value="ECO:0007669"/>
    <property type="project" value="UniProtKB-KW"/>
</dbReference>
<protein>
    <submittedName>
        <fullName evidence="4">Mandelate racemase/muconate lactonizing enzyme family protein</fullName>
    </submittedName>
</protein>
<evidence type="ECO:0000256" key="2">
    <source>
        <dbReference type="ARBA" id="ARBA00023239"/>
    </source>
</evidence>
<dbReference type="Pfam" id="PF13378">
    <property type="entry name" value="MR_MLE_C"/>
    <property type="match status" value="1"/>
</dbReference>
<dbReference type="Gene3D" id="3.30.390.10">
    <property type="entry name" value="Enolase-like, N-terminal domain"/>
    <property type="match status" value="1"/>
</dbReference>
<evidence type="ECO:0000313" key="4">
    <source>
        <dbReference type="EMBL" id="HIR93397.1"/>
    </source>
</evidence>
<proteinExistence type="predicted"/>
<dbReference type="Gene3D" id="3.20.20.120">
    <property type="entry name" value="Enolase-like C-terminal domain"/>
    <property type="match status" value="1"/>
</dbReference>
<dbReference type="InterPro" id="IPR029065">
    <property type="entry name" value="Enolase_C-like"/>
</dbReference>
<dbReference type="Proteomes" id="UP000886841">
    <property type="component" value="Unassembled WGS sequence"/>
</dbReference>
<dbReference type="InterPro" id="IPR036849">
    <property type="entry name" value="Enolase-like_C_sf"/>
</dbReference>
<sequence length="372" mass="42080">MKITKVEPIMTGWRRMFVKVYTDEGIVGVGEGGNWGFRESMVGAVRRMEEPLLGQDPLRIEYLDKELYSRFKFGGTSVCGAISAIDIALWDIKGKYFQVPIYQMLGGAVRTRIRLWGVVRGKNIQQSVESAKKLKEEGYTCIRLNPTNIQEAEGSYAKRQSAMSEMIHAVREAVGMEVDIGCEIHRSLQPHESIDLMKRIEDCHLLFFEDPINYENYYTLQAVCRKAEVPVGVGERSFCIQDVDMLLREDNVSFLRPDVCIMGGITGCKKAAAIAESHYVNVIPHIATGSINTAASLHLAAAIPNFEVMEMCPAPDPEWEKIQQEIKQPFVIEEGHMLLPEGPGLGVELREDILETAPYHEWKWSLDYNEYK</sequence>
<dbReference type="GO" id="GO:0016829">
    <property type="term" value="F:lyase activity"/>
    <property type="evidence" value="ECO:0007669"/>
    <property type="project" value="UniProtKB-KW"/>
</dbReference>
<dbReference type="SFLD" id="SFLDS00001">
    <property type="entry name" value="Enolase"/>
    <property type="match status" value="1"/>
</dbReference>
<dbReference type="Pfam" id="PF02746">
    <property type="entry name" value="MR_MLE_N"/>
    <property type="match status" value="1"/>
</dbReference>
<organism evidence="4 5">
    <name type="scientific">Candidatus Egerieimonas intestinavium</name>
    <dbReference type="NCBI Taxonomy" id="2840777"/>
    <lineage>
        <taxon>Bacteria</taxon>
        <taxon>Bacillati</taxon>
        <taxon>Bacillota</taxon>
        <taxon>Clostridia</taxon>
        <taxon>Lachnospirales</taxon>
        <taxon>Lachnospiraceae</taxon>
        <taxon>Lachnospiraceae incertae sedis</taxon>
        <taxon>Candidatus Egerieimonas</taxon>
    </lineage>
</organism>
<dbReference type="SFLD" id="SFLDG00179">
    <property type="entry name" value="mandelate_racemase"/>
    <property type="match status" value="1"/>
</dbReference>
<evidence type="ECO:0000313" key="5">
    <source>
        <dbReference type="Proteomes" id="UP000886841"/>
    </source>
</evidence>
<dbReference type="EMBL" id="DVHU01000076">
    <property type="protein sequence ID" value="HIR93397.1"/>
    <property type="molecule type" value="Genomic_DNA"/>
</dbReference>
<dbReference type="PANTHER" id="PTHR48080:SF2">
    <property type="entry name" value="D-GALACTONATE DEHYDRATASE"/>
    <property type="match status" value="1"/>
</dbReference>
<dbReference type="SUPFAM" id="SSF51604">
    <property type="entry name" value="Enolase C-terminal domain-like"/>
    <property type="match status" value="1"/>
</dbReference>
<accession>A0A9D1EKM4</accession>
<keyword evidence="2" id="KW-0456">Lyase</keyword>
<dbReference type="SMART" id="SM00922">
    <property type="entry name" value="MR_MLE"/>
    <property type="match status" value="1"/>
</dbReference>
<evidence type="ECO:0000256" key="1">
    <source>
        <dbReference type="ARBA" id="ARBA00022723"/>
    </source>
</evidence>
<reference evidence="4" key="2">
    <citation type="journal article" date="2021" name="PeerJ">
        <title>Extensive microbial diversity within the chicken gut microbiome revealed by metagenomics and culture.</title>
        <authorList>
            <person name="Gilroy R."/>
            <person name="Ravi A."/>
            <person name="Getino M."/>
            <person name="Pursley I."/>
            <person name="Horton D.L."/>
            <person name="Alikhan N.F."/>
            <person name="Baker D."/>
            <person name="Gharbi K."/>
            <person name="Hall N."/>
            <person name="Watson M."/>
            <person name="Adriaenssens E.M."/>
            <person name="Foster-Nyarko E."/>
            <person name="Jarju S."/>
            <person name="Secka A."/>
            <person name="Antonio M."/>
            <person name="Oren A."/>
            <person name="Chaudhuri R.R."/>
            <person name="La Ragione R."/>
            <person name="Hildebrand F."/>
            <person name="Pallen M.J."/>
        </authorList>
    </citation>
    <scope>NUCLEOTIDE SEQUENCE</scope>
    <source>
        <strain evidence="4">ChiSxjej1B13-7041</strain>
    </source>
</reference>
<dbReference type="InterPro" id="IPR013341">
    <property type="entry name" value="Mandelate_racemase_N_dom"/>
</dbReference>
<comment type="caution">
    <text evidence="4">The sequence shown here is derived from an EMBL/GenBank/DDBJ whole genome shotgun (WGS) entry which is preliminary data.</text>
</comment>
<dbReference type="CDD" id="cd03316">
    <property type="entry name" value="MR_like"/>
    <property type="match status" value="1"/>
</dbReference>
<evidence type="ECO:0000259" key="3">
    <source>
        <dbReference type="SMART" id="SM00922"/>
    </source>
</evidence>
<reference evidence="4" key="1">
    <citation type="submission" date="2020-10" db="EMBL/GenBank/DDBJ databases">
        <authorList>
            <person name="Gilroy R."/>
        </authorList>
    </citation>
    <scope>NUCLEOTIDE SEQUENCE</scope>
    <source>
        <strain evidence="4">ChiSxjej1B13-7041</strain>
    </source>
</reference>
<name>A0A9D1EKM4_9FIRM</name>
<dbReference type="InterPro" id="IPR013342">
    <property type="entry name" value="Mandelate_racemase_C"/>
</dbReference>
<dbReference type="AlphaFoldDB" id="A0A9D1EKM4"/>
<dbReference type="PANTHER" id="PTHR48080">
    <property type="entry name" value="D-GALACTONATE DEHYDRATASE-RELATED"/>
    <property type="match status" value="1"/>
</dbReference>
<dbReference type="SUPFAM" id="SSF54826">
    <property type="entry name" value="Enolase N-terminal domain-like"/>
    <property type="match status" value="1"/>
</dbReference>
<keyword evidence="1" id="KW-0479">Metal-binding</keyword>
<gene>
    <name evidence="4" type="ORF">IAB98_08285</name>
</gene>
<feature type="domain" description="Mandelate racemase/muconate lactonizing enzyme C-terminal" evidence="3">
    <location>
        <begin position="124"/>
        <end position="230"/>
    </location>
</feature>
<dbReference type="InterPro" id="IPR029017">
    <property type="entry name" value="Enolase-like_N"/>
</dbReference>
<dbReference type="InterPro" id="IPR034593">
    <property type="entry name" value="DgoD-like"/>
</dbReference>